<name>A0A1T4QT23_9HYPH</name>
<dbReference type="PANTHER" id="PTHR39339">
    <property type="entry name" value="SLR1444 PROTEIN"/>
    <property type="match status" value="1"/>
</dbReference>
<dbReference type="EMBL" id="FUXL01000005">
    <property type="protein sequence ID" value="SKA06929.1"/>
    <property type="molecule type" value="Genomic_DNA"/>
</dbReference>
<dbReference type="RefSeq" id="WP_078708133.1">
    <property type="nucleotide sequence ID" value="NZ_FUXL01000005.1"/>
</dbReference>
<organism evidence="2 3">
    <name type="scientific">Consotaella salsifontis</name>
    <dbReference type="NCBI Taxonomy" id="1365950"/>
    <lineage>
        <taxon>Bacteria</taxon>
        <taxon>Pseudomonadati</taxon>
        <taxon>Pseudomonadota</taxon>
        <taxon>Alphaproteobacteria</taxon>
        <taxon>Hyphomicrobiales</taxon>
        <taxon>Aurantimonadaceae</taxon>
        <taxon>Consotaella</taxon>
    </lineage>
</organism>
<evidence type="ECO:0000313" key="3">
    <source>
        <dbReference type="Proteomes" id="UP000190135"/>
    </source>
</evidence>
<accession>A0A1T4QT23</accession>
<keyword evidence="3" id="KW-1185">Reference proteome</keyword>
<dbReference type="Gene3D" id="1.40.20.10">
    <property type="entry name" value="CHAD domain"/>
    <property type="match status" value="1"/>
</dbReference>
<dbReference type="InterPro" id="IPR007899">
    <property type="entry name" value="CHAD_dom"/>
</dbReference>
<dbReference type="InterPro" id="IPR038186">
    <property type="entry name" value="CHAD_dom_sf"/>
</dbReference>
<sequence length="315" mass="35042">MKAPLRPWKRLDAEFRRLAEQELKRASADLAAPEGAEREEGIHEARKRLKHLRALLRLVRRGHAAFYKTENTRYRDAARRLSAVRDRTALIEALTALEKRYGLAAGTSFAAARTTLEARRDAAAGTDMGPAIEATLADLAEAREHASHFTLPHRPDKAGRIVASGYAETHARARKALAKAMETEDADDLHELRKHAKYQSLQLKVIEPLWPRAFAPLREIAATIADELGSDHDLAVLAAEIAADPGKFGGKEEREALVTLIGQRQSELRASAIVAAERLLIDRRSAVRRRIRRLWKVAGQKAARPAKPAKIEELD</sequence>
<gene>
    <name evidence="2" type="ORF">SAMN05428963_105244</name>
</gene>
<dbReference type="PANTHER" id="PTHR39339:SF1">
    <property type="entry name" value="CHAD DOMAIN-CONTAINING PROTEIN"/>
    <property type="match status" value="1"/>
</dbReference>
<dbReference type="AlphaFoldDB" id="A0A1T4QT23"/>
<protein>
    <submittedName>
        <fullName evidence="2">CHAD domain-containing protein</fullName>
    </submittedName>
</protein>
<reference evidence="2 3" key="1">
    <citation type="submission" date="2017-02" db="EMBL/GenBank/DDBJ databases">
        <authorList>
            <person name="Peterson S.W."/>
        </authorList>
    </citation>
    <scope>NUCLEOTIDE SEQUENCE [LARGE SCALE GENOMIC DNA]</scope>
    <source>
        <strain evidence="2 3">USBA 369</strain>
    </source>
</reference>
<dbReference type="Proteomes" id="UP000190135">
    <property type="component" value="Unassembled WGS sequence"/>
</dbReference>
<feature type="domain" description="CHAD" evidence="1">
    <location>
        <begin position="8"/>
        <end position="285"/>
    </location>
</feature>
<dbReference type="PROSITE" id="PS51708">
    <property type="entry name" value="CHAD"/>
    <property type="match status" value="1"/>
</dbReference>
<dbReference type="Pfam" id="PF05235">
    <property type="entry name" value="CHAD"/>
    <property type="match status" value="1"/>
</dbReference>
<proteinExistence type="predicted"/>
<dbReference type="OrthoDB" id="9810907at2"/>
<evidence type="ECO:0000259" key="1">
    <source>
        <dbReference type="PROSITE" id="PS51708"/>
    </source>
</evidence>
<dbReference type="STRING" id="1365950.SAMN05428963_105244"/>
<evidence type="ECO:0000313" key="2">
    <source>
        <dbReference type="EMBL" id="SKA06929.1"/>
    </source>
</evidence>
<dbReference type="SMART" id="SM00880">
    <property type="entry name" value="CHAD"/>
    <property type="match status" value="1"/>
</dbReference>